<proteinExistence type="predicted"/>
<dbReference type="InterPro" id="IPR036737">
    <property type="entry name" value="OmpA-like_sf"/>
</dbReference>
<organism evidence="6 7">
    <name type="scientific">Curvibacter cyanobacteriorum</name>
    <dbReference type="NCBI Taxonomy" id="3026422"/>
    <lineage>
        <taxon>Bacteria</taxon>
        <taxon>Pseudomonadati</taxon>
        <taxon>Pseudomonadota</taxon>
        <taxon>Betaproteobacteria</taxon>
        <taxon>Burkholderiales</taxon>
        <taxon>Comamonadaceae</taxon>
        <taxon>Curvibacter</taxon>
    </lineage>
</organism>
<dbReference type="InterPro" id="IPR050330">
    <property type="entry name" value="Bact_OuterMem_StrucFunc"/>
</dbReference>
<dbReference type="Proteomes" id="UP001528673">
    <property type="component" value="Unassembled WGS sequence"/>
</dbReference>
<feature type="chain" id="PRO_5045564496" evidence="4">
    <location>
        <begin position="33"/>
        <end position="208"/>
    </location>
</feature>
<evidence type="ECO:0000313" key="6">
    <source>
        <dbReference type="EMBL" id="MDD0841054.1"/>
    </source>
</evidence>
<dbReference type="PANTHER" id="PTHR30329">
    <property type="entry name" value="STATOR ELEMENT OF FLAGELLAR MOTOR COMPLEX"/>
    <property type="match status" value="1"/>
</dbReference>
<sequence length="208" mass="22385">MPTPFPRQRAALRLAVPLLCATLLACQSPPPADPPPAAPVVARYSGPTLPIAQSERGVQIFLPSAALFELGQSTLNPAESGPYLQRISTLLLTKTDRPVVLEGHTDNTGSPATNQALSEARAQTVRRALQDLGVPAARLSTVGYSFKRPVASNATEDGRRLNRRVEVLILDEKVEQITRGEAPNAFESAWDQLKSLIERGLVRPAPTP</sequence>
<evidence type="ECO:0000259" key="5">
    <source>
        <dbReference type="PROSITE" id="PS51123"/>
    </source>
</evidence>
<dbReference type="PRINTS" id="PR01023">
    <property type="entry name" value="NAFLGMOTY"/>
</dbReference>
<dbReference type="RefSeq" id="WP_273953838.1">
    <property type="nucleotide sequence ID" value="NZ_JAQSIP010000015.1"/>
</dbReference>
<evidence type="ECO:0000313" key="7">
    <source>
        <dbReference type="Proteomes" id="UP001528673"/>
    </source>
</evidence>
<keyword evidence="4" id="KW-0732">Signal</keyword>
<evidence type="ECO:0000256" key="4">
    <source>
        <dbReference type="SAM" id="SignalP"/>
    </source>
</evidence>
<comment type="caution">
    <text evidence="6">The sequence shown here is derived from an EMBL/GenBank/DDBJ whole genome shotgun (WGS) entry which is preliminary data.</text>
</comment>
<name>A0ABT5N407_9BURK</name>
<dbReference type="CDD" id="cd07185">
    <property type="entry name" value="OmpA_C-like"/>
    <property type="match status" value="1"/>
</dbReference>
<dbReference type="InterPro" id="IPR006664">
    <property type="entry name" value="OMP_bac"/>
</dbReference>
<keyword evidence="2 3" id="KW-0472">Membrane</keyword>
<keyword evidence="7" id="KW-1185">Reference proteome</keyword>
<dbReference type="PROSITE" id="PS51123">
    <property type="entry name" value="OMPA_2"/>
    <property type="match status" value="1"/>
</dbReference>
<reference evidence="6 7" key="1">
    <citation type="submission" date="2023-02" db="EMBL/GenBank/DDBJ databases">
        <title>Bacterial whole genomic sequence of Curvibacter sp. HBC61.</title>
        <authorList>
            <person name="Le V."/>
            <person name="Ko S.-R."/>
            <person name="Ahn C.-Y."/>
            <person name="Oh H.-M."/>
        </authorList>
    </citation>
    <scope>NUCLEOTIDE SEQUENCE [LARGE SCALE GENOMIC DNA]</scope>
    <source>
        <strain evidence="6 7">HBC61</strain>
    </source>
</reference>
<dbReference type="EMBL" id="JAQSIP010000015">
    <property type="protein sequence ID" value="MDD0841054.1"/>
    <property type="molecule type" value="Genomic_DNA"/>
</dbReference>
<dbReference type="PANTHER" id="PTHR30329:SF20">
    <property type="entry name" value="EXPORTED PROTEIN"/>
    <property type="match status" value="1"/>
</dbReference>
<gene>
    <name evidence="6" type="ORF">PSQ40_20925</name>
</gene>
<dbReference type="Gene3D" id="3.30.1330.60">
    <property type="entry name" value="OmpA-like domain"/>
    <property type="match status" value="1"/>
</dbReference>
<evidence type="ECO:0000256" key="1">
    <source>
        <dbReference type="ARBA" id="ARBA00004442"/>
    </source>
</evidence>
<protein>
    <submittedName>
        <fullName evidence="6">OmpA family protein</fullName>
    </submittedName>
</protein>
<dbReference type="PRINTS" id="PR01021">
    <property type="entry name" value="OMPADOMAIN"/>
</dbReference>
<dbReference type="InterPro" id="IPR006665">
    <property type="entry name" value="OmpA-like"/>
</dbReference>
<comment type="subcellular location">
    <subcellularLocation>
        <location evidence="1">Cell outer membrane</location>
    </subcellularLocation>
</comment>
<dbReference type="SUPFAM" id="SSF103088">
    <property type="entry name" value="OmpA-like"/>
    <property type="match status" value="1"/>
</dbReference>
<evidence type="ECO:0000256" key="2">
    <source>
        <dbReference type="ARBA" id="ARBA00023136"/>
    </source>
</evidence>
<dbReference type="Pfam" id="PF00691">
    <property type="entry name" value="OmpA"/>
    <property type="match status" value="1"/>
</dbReference>
<feature type="domain" description="OmpA-like" evidence="5">
    <location>
        <begin position="55"/>
        <end position="173"/>
    </location>
</feature>
<feature type="signal peptide" evidence="4">
    <location>
        <begin position="1"/>
        <end position="32"/>
    </location>
</feature>
<dbReference type="PROSITE" id="PS51257">
    <property type="entry name" value="PROKAR_LIPOPROTEIN"/>
    <property type="match status" value="1"/>
</dbReference>
<accession>A0ABT5N407</accession>
<evidence type="ECO:0000256" key="3">
    <source>
        <dbReference type="PROSITE-ProRule" id="PRU00473"/>
    </source>
</evidence>